<dbReference type="Gene3D" id="3.30.1780.10">
    <property type="entry name" value="ornithine cyclodeaminase, domain 1"/>
    <property type="match status" value="1"/>
</dbReference>
<comment type="caution">
    <text evidence="2">The sequence shown here is derived from an EMBL/GenBank/DDBJ whole genome shotgun (WGS) entry which is preliminary data.</text>
</comment>
<dbReference type="InterPro" id="IPR003462">
    <property type="entry name" value="ODC_Mu_crystall"/>
</dbReference>
<name>A0ABW2FU79_9ACTN</name>
<dbReference type="PANTHER" id="PTHR13812:SF19">
    <property type="entry name" value="KETIMINE REDUCTASE MU-CRYSTALLIN"/>
    <property type="match status" value="1"/>
</dbReference>
<dbReference type="PIRSF" id="PIRSF001439">
    <property type="entry name" value="CryM"/>
    <property type="match status" value="1"/>
</dbReference>
<gene>
    <name evidence="2" type="ORF">ACFQMG_08920</name>
</gene>
<reference evidence="3" key="1">
    <citation type="journal article" date="2019" name="Int. J. Syst. Evol. Microbiol.">
        <title>The Global Catalogue of Microorganisms (GCM) 10K type strain sequencing project: providing services to taxonomists for standard genome sequencing and annotation.</title>
        <authorList>
            <consortium name="The Broad Institute Genomics Platform"/>
            <consortium name="The Broad Institute Genome Sequencing Center for Infectious Disease"/>
            <person name="Wu L."/>
            <person name="Ma J."/>
        </authorList>
    </citation>
    <scope>NUCLEOTIDE SEQUENCE [LARGE SCALE GENOMIC DNA]</scope>
    <source>
        <strain evidence="3">CGMCC 1.12859</strain>
    </source>
</reference>
<dbReference type="InterPro" id="IPR036291">
    <property type="entry name" value="NAD(P)-bd_dom_sf"/>
</dbReference>
<evidence type="ECO:0000313" key="2">
    <source>
        <dbReference type="EMBL" id="MFC7179684.1"/>
    </source>
</evidence>
<dbReference type="EMBL" id="JBHTAJ010000013">
    <property type="protein sequence ID" value="MFC7179684.1"/>
    <property type="molecule type" value="Genomic_DNA"/>
</dbReference>
<evidence type="ECO:0000256" key="1">
    <source>
        <dbReference type="SAM" id="MobiDB-lite"/>
    </source>
</evidence>
<evidence type="ECO:0000313" key="3">
    <source>
        <dbReference type="Proteomes" id="UP001596435"/>
    </source>
</evidence>
<protein>
    <submittedName>
        <fullName evidence="2">Ornithine cyclodeaminase family protein</fullName>
    </submittedName>
</protein>
<dbReference type="PANTHER" id="PTHR13812">
    <property type="entry name" value="KETIMINE REDUCTASE MU-CRYSTALLIN"/>
    <property type="match status" value="1"/>
</dbReference>
<sequence>MRDLPSSPTPSSPDPQDRPGVLVLDRAQTLAALEPMAVMAATRAALVAIARDGVSAPARIAARTPAGLLGAMPAHVPGLGLAAKLVSVFPAAGPAGRSAHRGVVALFDEHDGRLLALMDAEPVTAIRTAASATHSMQALAAPRPRRIAVVGTGTQARAQLTLLAALHPGVPVVVGGRDRARAQELAERHPGATADGIESAVRGADVVFCCTDARTPVLDRGWLSPGAHVSSVGGSHGPELDAPTVHDAALFVEWAGAAASAPPAGAHELQGLAPDRATLLGAVLDAAHPGRTRSDELTVFKSTGHAALDVAAASVVHARALALAVGTWLDL</sequence>
<dbReference type="Pfam" id="PF02423">
    <property type="entry name" value="OCD_Mu_crystall"/>
    <property type="match status" value="1"/>
</dbReference>
<organism evidence="2 3">
    <name type="scientific">Kitasatospora paranensis</name>
    <dbReference type="NCBI Taxonomy" id="258053"/>
    <lineage>
        <taxon>Bacteria</taxon>
        <taxon>Bacillati</taxon>
        <taxon>Actinomycetota</taxon>
        <taxon>Actinomycetes</taxon>
        <taxon>Kitasatosporales</taxon>
        <taxon>Streptomycetaceae</taxon>
        <taxon>Kitasatospora</taxon>
    </lineage>
</organism>
<feature type="region of interest" description="Disordered" evidence="1">
    <location>
        <begin position="1"/>
        <end position="20"/>
    </location>
</feature>
<dbReference type="Gene3D" id="3.40.50.720">
    <property type="entry name" value="NAD(P)-binding Rossmann-like Domain"/>
    <property type="match status" value="1"/>
</dbReference>
<dbReference type="SUPFAM" id="SSF51735">
    <property type="entry name" value="NAD(P)-binding Rossmann-fold domains"/>
    <property type="match status" value="1"/>
</dbReference>
<dbReference type="RefSeq" id="WP_345709137.1">
    <property type="nucleotide sequence ID" value="NZ_BAABKV010000001.1"/>
</dbReference>
<proteinExistence type="predicted"/>
<dbReference type="InterPro" id="IPR023401">
    <property type="entry name" value="ODC_N"/>
</dbReference>
<accession>A0ABW2FU79</accession>
<dbReference type="Proteomes" id="UP001596435">
    <property type="component" value="Unassembled WGS sequence"/>
</dbReference>
<keyword evidence="3" id="KW-1185">Reference proteome</keyword>